<accession>A0A8J3XQY9</accession>
<evidence type="ECO:0000313" key="6">
    <source>
        <dbReference type="EMBL" id="GII49864.1"/>
    </source>
</evidence>
<keyword evidence="2" id="KW-0067">ATP-binding</keyword>
<dbReference type="InterPro" id="IPR029016">
    <property type="entry name" value="GAF-like_dom_sf"/>
</dbReference>
<organism evidence="6 7">
    <name type="scientific">Planotetraspora silvatica</name>
    <dbReference type="NCBI Taxonomy" id="234614"/>
    <lineage>
        <taxon>Bacteria</taxon>
        <taxon>Bacillati</taxon>
        <taxon>Actinomycetota</taxon>
        <taxon>Actinomycetes</taxon>
        <taxon>Streptosporangiales</taxon>
        <taxon>Streptosporangiaceae</taxon>
        <taxon>Planotetraspora</taxon>
    </lineage>
</organism>
<gene>
    <name evidence="6" type="ORF">Psi02_62880</name>
</gene>
<keyword evidence="3" id="KW-0805">Transcription regulation</keyword>
<dbReference type="AlphaFoldDB" id="A0A8J3XQY9"/>
<dbReference type="EMBL" id="BOOQ01000046">
    <property type="protein sequence ID" value="GII49864.1"/>
    <property type="molecule type" value="Genomic_DNA"/>
</dbReference>
<dbReference type="PRINTS" id="PR01590">
    <property type="entry name" value="HTHFIS"/>
</dbReference>
<keyword evidence="4" id="KW-0804">Transcription</keyword>
<evidence type="ECO:0000313" key="7">
    <source>
        <dbReference type="Proteomes" id="UP000644610"/>
    </source>
</evidence>
<dbReference type="InterPro" id="IPR002078">
    <property type="entry name" value="Sigma_54_int"/>
</dbReference>
<evidence type="ECO:0000256" key="1">
    <source>
        <dbReference type="ARBA" id="ARBA00022741"/>
    </source>
</evidence>
<dbReference type="InterPro" id="IPR027417">
    <property type="entry name" value="P-loop_NTPase"/>
</dbReference>
<evidence type="ECO:0000256" key="3">
    <source>
        <dbReference type="ARBA" id="ARBA00023015"/>
    </source>
</evidence>
<keyword evidence="1" id="KW-0547">Nucleotide-binding</keyword>
<feature type="domain" description="Sigma-54 factor interaction" evidence="5">
    <location>
        <begin position="328"/>
        <end position="517"/>
    </location>
</feature>
<dbReference type="Proteomes" id="UP000644610">
    <property type="component" value="Unassembled WGS sequence"/>
</dbReference>
<dbReference type="GO" id="GO:0043565">
    <property type="term" value="F:sequence-specific DNA binding"/>
    <property type="evidence" value="ECO:0007669"/>
    <property type="project" value="InterPro"/>
</dbReference>
<dbReference type="Pfam" id="PF02954">
    <property type="entry name" value="HTH_8"/>
    <property type="match status" value="1"/>
</dbReference>
<dbReference type="CDD" id="cd00009">
    <property type="entry name" value="AAA"/>
    <property type="match status" value="1"/>
</dbReference>
<proteinExistence type="predicted"/>
<sequence length="594" mass="64392">MINHVCFGEAGMFYSGGVTEHIARARECFLQSGNVPVMQVRPAIVESWRRSRLSGVSYDDLNPPYFEDLDTEGRLVLAAAPVLDRLEQTLSDAPVSLILTDAQGRLLDRRVDHGSFRRHLDSIWLAPGFSFAEEHVGTNGIGTARETRQITFVGGSEHFAAPLHAMACATAPITDPLTGRLAGLVDITCWSPGDGPVMSAVVCSAAGDIERRLLELGSERERKLLEGFMAAKRHRGQAIVAVADGLTMANRRAVDLLAPSDHAILRDMVAELLRAGGKHAIRLVLSRGEQVRIRFNPVEPNSAVVKISLTDGPRSTPRPRIRPADLKLAGTSTVFANVCADLAMHRQTYTQVLLEGEPGVGKVALARAVHSWYSPERPFIVIESDADVAGRCRAALGAPGGTVVLRHVESFADDARAAVMDWLDTIAEDADRVWVVATTDIGAELPEDLPGRLPATLTVPPLRHHIEDVRELVPALLSTFTPGRSVSCGPEAMRVLLRSTWPGNVTDLAQALRHALARRRVGQIQPEDLPESCHATGSHVLTRWESIERDAIIGALLETHGDKAAAADLLGISRATIYRRINAYGITTAETRSD</sequence>
<dbReference type="GO" id="GO:0006355">
    <property type="term" value="P:regulation of DNA-templated transcription"/>
    <property type="evidence" value="ECO:0007669"/>
    <property type="project" value="InterPro"/>
</dbReference>
<dbReference type="InterPro" id="IPR058031">
    <property type="entry name" value="AAA_lid_NorR"/>
</dbReference>
<keyword evidence="7" id="KW-1185">Reference proteome</keyword>
<dbReference type="GO" id="GO:0005524">
    <property type="term" value="F:ATP binding"/>
    <property type="evidence" value="ECO:0007669"/>
    <property type="project" value="UniProtKB-KW"/>
</dbReference>
<dbReference type="InterPro" id="IPR002197">
    <property type="entry name" value="HTH_Fis"/>
</dbReference>
<dbReference type="Gene3D" id="1.10.10.60">
    <property type="entry name" value="Homeodomain-like"/>
    <property type="match status" value="1"/>
</dbReference>
<dbReference type="Gene3D" id="1.10.8.60">
    <property type="match status" value="1"/>
</dbReference>
<name>A0A8J3XQY9_9ACTN</name>
<dbReference type="SUPFAM" id="SSF46689">
    <property type="entry name" value="Homeodomain-like"/>
    <property type="match status" value="1"/>
</dbReference>
<dbReference type="SUPFAM" id="SSF52540">
    <property type="entry name" value="P-loop containing nucleoside triphosphate hydrolases"/>
    <property type="match status" value="1"/>
</dbReference>
<reference evidence="6" key="1">
    <citation type="submission" date="2021-01" db="EMBL/GenBank/DDBJ databases">
        <title>Whole genome shotgun sequence of Planotetraspora silvatica NBRC 100141.</title>
        <authorList>
            <person name="Komaki H."/>
            <person name="Tamura T."/>
        </authorList>
    </citation>
    <scope>NUCLEOTIDE SEQUENCE</scope>
    <source>
        <strain evidence="6">NBRC 100141</strain>
    </source>
</reference>
<evidence type="ECO:0000256" key="2">
    <source>
        <dbReference type="ARBA" id="ARBA00022840"/>
    </source>
</evidence>
<dbReference type="Pfam" id="PF25601">
    <property type="entry name" value="AAA_lid_14"/>
    <property type="match status" value="1"/>
</dbReference>
<dbReference type="InterPro" id="IPR009057">
    <property type="entry name" value="Homeodomain-like_sf"/>
</dbReference>
<evidence type="ECO:0000259" key="5">
    <source>
        <dbReference type="PROSITE" id="PS50045"/>
    </source>
</evidence>
<evidence type="ECO:0000256" key="4">
    <source>
        <dbReference type="ARBA" id="ARBA00023163"/>
    </source>
</evidence>
<dbReference type="Gene3D" id="3.30.450.40">
    <property type="match status" value="1"/>
</dbReference>
<protein>
    <submittedName>
        <fullName evidence="6">Fis family transcriptional regulator</fullName>
    </submittedName>
</protein>
<dbReference type="PROSITE" id="PS50045">
    <property type="entry name" value="SIGMA54_INTERACT_4"/>
    <property type="match status" value="1"/>
</dbReference>
<dbReference type="PANTHER" id="PTHR32071:SF122">
    <property type="entry name" value="SIGMA FACTOR"/>
    <property type="match status" value="1"/>
</dbReference>
<dbReference type="PANTHER" id="PTHR32071">
    <property type="entry name" value="TRANSCRIPTIONAL REGULATORY PROTEIN"/>
    <property type="match status" value="1"/>
</dbReference>
<dbReference type="Pfam" id="PF00158">
    <property type="entry name" value="Sigma54_activat"/>
    <property type="match status" value="1"/>
</dbReference>
<dbReference type="Gene3D" id="3.40.50.300">
    <property type="entry name" value="P-loop containing nucleotide triphosphate hydrolases"/>
    <property type="match status" value="1"/>
</dbReference>
<comment type="caution">
    <text evidence="6">The sequence shown here is derived from an EMBL/GenBank/DDBJ whole genome shotgun (WGS) entry which is preliminary data.</text>
</comment>